<evidence type="ECO:0000313" key="4">
    <source>
        <dbReference type="EMBL" id="KDQ09096.1"/>
    </source>
</evidence>
<evidence type="ECO:0000256" key="2">
    <source>
        <dbReference type="SAM" id="MobiDB-lite"/>
    </source>
</evidence>
<proteinExistence type="predicted"/>
<protein>
    <recommendedName>
        <fullName evidence="3">BTB domain-containing protein</fullName>
    </recommendedName>
</protein>
<feature type="coiled-coil region" evidence="1">
    <location>
        <begin position="36"/>
        <end position="84"/>
    </location>
</feature>
<feature type="region of interest" description="Disordered" evidence="2">
    <location>
        <begin position="114"/>
        <end position="164"/>
    </location>
</feature>
<dbReference type="CDD" id="cd18186">
    <property type="entry name" value="BTB_POZ_ZBTB_KLHL-like"/>
    <property type="match status" value="1"/>
</dbReference>
<dbReference type="AlphaFoldDB" id="A0A067MBX3"/>
<sequence>MSGNIPTITKAALDAIFEVVQSAITQARAEESENVKRLLDEERARHDAQIRELSETNSQLLERLERLESIMGKLEAEKATLQTVLDGRTENQVPAATNDIPSAIISVLPPAHPLARKRSRELSSVPTEAVSENEMPAPTDLPPTTDSDESPATKRQKNSTEPTALAADALVFTAPRISPSPPAIPMQSNTDSVLPQEAGALQLGQLQMPVGTDMPTAANRTADTGALVATPDIATRADDPSSPTVLSTLNVYFDLERTRGAMASSSDISTEDYYSQALYHITFDEFCIQTTMLAQEEELPPLNAGSSNKKVAPRKSKSVVKDDNETQVTPIVQSVQSRKRAAESPAWVEASNTAKRPKSNRDERFWLRGGDVVVRVEGILFRVYSAFLEVRSPYFASLFSKKDNGREIIDECRVFELAGRKCHFTALLDALLGDLLLLTDRVPSFFTLACVLRASHQWNVPSCKAWAVAQLRHDWPLDVEQLCDDQVLNNHASILVILSRECEVPSLLKPALYRLLRQTNFDLHLITKVDADADNDLKYKHEKIDWLIADFRLSHEDITRAIALKDYASREWRWLSYRPPSKGDRSCAEALKDTWHRTVTESSTVSGRLYDPLRNLQNLINIDWTKKGVCSSCSSRYRDHWKADILRIWEEIDTKVLKELESIGDITQP</sequence>
<dbReference type="Gene3D" id="3.30.710.10">
    <property type="entry name" value="Potassium Channel Kv1.1, Chain A"/>
    <property type="match status" value="1"/>
</dbReference>
<dbReference type="Proteomes" id="UP000027195">
    <property type="component" value="Unassembled WGS sequence"/>
</dbReference>
<accession>A0A067MBX3</accession>
<dbReference type="OrthoDB" id="2746456at2759"/>
<organism evidence="4 5">
    <name type="scientific">Botryobasidium botryosum (strain FD-172 SS1)</name>
    <dbReference type="NCBI Taxonomy" id="930990"/>
    <lineage>
        <taxon>Eukaryota</taxon>
        <taxon>Fungi</taxon>
        <taxon>Dikarya</taxon>
        <taxon>Basidiomycota</taxon>
        <taxon>Agaricomycotina</taxon>
        <taxon>Agaricomycetes</taxon>
        <taxon>Cantharellales</taxon>
        <taxon>Botryobasidiaceae</taxon>
        <taxon>Botryobasidium</taxon>
    </lineage>
</organism>
<keyword evidence="1" id="KW-0175">Coiled coil</keyword>
<gene>
    <name evidence="4" type="ORF">BOTBODRAFT_179274</name>
</gene>
<name>A0A067MBX3_BOTB1</name>
<feature type="region of interest" description="Disordered" evidence="2">
    <location>
        <begin position="301"/>
        <end position="323"/>
    </location>
</feature>
<dbReference type="InterPro" id="IPR011333">
    <property type="entry name" value="SKP1/BTB/POZ_sf"/>
</dbReference>
<evidence type="ECO:0000313" key="5">
    <source>
        <dbReference type="Proteomes" id="UP000027195"/>
    </source>
</evidence>
<feature type="domain" description="BTB" evidence="3">
    <location>
        <begin position="370"/>
        <end position="440"/>
    </location>
</feature>
<keyword evidence="5" id="KW-1185">Reference proteome</keyword>
<dbReference type="InterPro" id="IPR000210">
    <property type="entry name" value="BTB/POZ_dom"/>
</dbReference>
<dbReference type="HOGENOM" id="CLU_410477_0_0_1"/>
<dbReference type="InParanoid" id="A0A067MBX3"/>
<dbReference type="SUPFAM" id="SSF54695">
    <property type="entry name" value="POZ domain"/>
    <property type="match status" value="1"/>
</dbReference>
<dbReference type="PROSITE" id="PS50097">
    <property type="entry name" value="BTB"/>
    <property type="match status" value="1"/>
</dbReference>
<evidence type="ECO:0000256" key="1">
    <source>
        <dbReference type="SAM" id="Coils"/>
    </source>
</evidence>
<reference evidence="5" key="1">
    <citation type="journal article" date="2014" name="Proc. Natl. Acad. Sci. U.S.A.">
        <title>Extensive sampling of basidiomycete genomes demonstrates inadequacy of the white-rot/brown-rot paradigm for wood decay fungi.</title>
        <authorList>
            <person name="Riley R."/>
            <person name="Salamov A.A."/>
            <person name="Brown D.W."/>
            <person name="Nagy L.G."/>
            <person name="Floudas D."/>
            <person name="Held B.W."/>
            <person name="Levasseur A."/>
            <person name="Lombard V."/>
            <person name="Morin E."/>
            <person name="Otillar R."/>
            <person name="Lindquist E.A."/>
            <person name="Sun H."/>
            <person name="LaButti K.M."/>
            <person name="Schmutz J."/>
            <person name="Jabbour D."/>
            <person name="Luo H."/>
            <person name="Baker S.E."/>
            <person name="Pisabarro A.G."/>
            <person name="Walton J.D."/>
            <person name="Blanchette R.A."/>
            <person name="Henrissat B."/>
            <person name="Martin F."/>
            <person name="Cullen D."/>
            <person name="Hibbett D.S."/>
            <person name="Grigoriev I.V."/>
        </authorList>
    </citation>
    <scope>NUCLEOTIDE SEQUENCE [LARGE SCALE GENOMIC DNA]</scope>
    <source>
        <strain evidence="5">FD-172 SS1</strain>
    </source>
</reference>
<evidence type="ECO:0000259" key="3">
    <source>
        <dbReference type="PROSITE" id="PS50097"/>
    </source>
</evidence>
<dbReference type="EMBL" id="KL198082">
    <property type="protein sequence ID" value="KDQ09096.1"/>
    <property type="molecule type" value="Genomic_DNA"/>
</dbReference>